<evidence type="ECO:0008006" key="3">
    <source>
        <dbReference type="Google" id="ProtNLM"/>
    </source>
</evidence>
<gene>
    <name evidence="1" type="ORF">CI1B_23680</name>
</gene>
<dbReference type="OrthoDB" id="9814202at2"/>
<reference evidence="1" key="1">
    <citation type="submission" date="2019-02" db="EMBL/GenBank/DDBJ databases">
        <authorList>
            <person name="Pothier F.J."/>
        </authorList>
    </citation>
    <scope>NUCLEOTIDE SEQUENCE</scope>
    <source>
        <strain evidence="1">CI-1B</strain>
    </source>
</reference>
<dbReference type="RefSeq" id="WP_139859085.1">
    <property type="nucleotide sequence ID" value="NZ_CAADFC020000008.1"/>
</dbReference>
<dbReference type="SUPFAM" id="SSF55781">
    <property type="entry name" value="GAF domain-like"/>
    <property type="match status" value="2"/>
</dbReference>
<accession>A0A508T730</accession>
<dbReference type="EMBL" id="CAADFC020000008">
    <property type="protein sequence ID" value="VIO68808.1"/>
    <property type="molecule type" value="Genomic_DNA"/>
</dbReference>
<dbReference type="AlphaFoldDB" id="A0A508T730"/>
<keyword evidence="2" id="KW-1185">Reference proteome</keyword>
<protein>
    <recommendedName>
        <fullName evidence="3">GAF domain-containing protein</fullName>
    </recommendedName>
</protein>
<dbReference type="Gene3D" id="3.30.450.40">
    <property type="match status" value="2"/>
</dbReference>
<evidence type="ECO:0000313" key="1">
    <source>
        <dbReference type="EMBL" id="VIO68808.1"/>
    </source>
</evidence>
<organism evidence="1 2">
    <name type="scientific">Bradyrhizobium ivorense</name>
    <dbReference type="NCBI Taxonomy" id="2511166"/>
    <lineage>
        <taxon>Bacteria</taxon>
        <taxon>Pseudomonadati</taxon>
        <taxon>Pseudomonadota</taxon>
        <taxon>Alphaproteobacteria</taxon>
        <taxon>Hyphomicrobiales</taxon>
        <taxon>Nitrobacteraceae</taxon>
        <taxon>Bradyrhizobium</taxon>
    </lineage>
</organism>
<dbReference type="InterPro" id="IPR029016">
    <property type="entry name" value="GAF-like_dom_sf"/>
</dbReference>
<name>A0A508T730_9BRAD</name>
<sequence length="179" mass="19701">MLYLENNLASGVFTPDRTAILKLLASQAAVSLENTYLYGDLAQAIEHLKRAESHLAGEKRVLELIASGQRLRDVLAELCKLFEESVPDCYCGIYPIDDRSKAFEFGVAPSLPASYTESIEGLSLAFDDSPRGRSISKKSQIIAEDIASDPRWLEAPCRPHVLKHGLRSVWSTPIASHCA</sequence>
<proteinExistence type="predicted"/>
<comment type="caution">
    <text evidence="1">The sequence shown here is derived from an EMBL/GenBank/DDBJ whole genome shotgun (WGS) entry which is preliminary data.</text>
</comment>
<dbReference type="Proteomes" id="UP000328092">
    <property type="component" value="Unassembled WGS sequence"/>
</dbReference>
<evidence type="ECO:0000313" key="2">
    <source>
        <dbReference type="Proteomes" id="UP000328092"/>
    </source>
</evidence>